<gene>
    <name evidence="1" type="ORF">PR048_021077</name>
</gene>
<keyword evidence="2" id="KW-1185">Reference proteome</keyword>
<name>A0ABQ9GX77_9NEOP</name>
<evidence type="ECO:0000313" key="2">
    <source>
        <dbReference type="Proteomes" id="UP001159363"/>
    </source>
</evidence>
<accession>A0ABQ9GX77</accession>
<evidence type="ECO:0000313" key="1">
    <source>
        <dbReference type="EMBL" id="KAJ8876632.1"/>
    </source>
</evidence>
<dbReference type="EMBL" id="JARBHB010000008">
    <property type="protein sequence ID" value="KAJ8876632.1"/>
    <property type="molecule type" value="Genomic_DNA"/>
</dbReference>
<protein>
    <submittedName>
        <fullName evidence="1">Uncharacterized protein</fullName>
    </submittedName>
</protein>
<reference evidence="1 2" key="1">
    <citation type="submission" date="2023-02" db="EMBL/GenBank/DDBJ databases">
        <title>LHISI_Scaffold_Assembly.</title>
        <authorList>
            <person name="Stuart O.P."/>
            <person name="Cleave R."/>
            <person name="Magrath M.J.L."/>
            <person name="Mikheyev A.S."/>
        </authorList>
    </citation>
    <scope>NUCLEOTIDE SEQUENCE [LARGE SCALE GENOMIC DNA]</scope>
    <source>
        <strain evidence="1">Daus_M_001</strain>
        <tissue evidence="1">Leg muscle</tissue>
    </source>
</reference>
<dbReference type="Proteomes" id="UP001159363">
    <property type="component" value="Chromosome 7"/>
</dbReference>
<comment type="caution">
    <text evidence="1">The sequence shown here is derived from an EMBL/GenBank/DDBJ whole genome shotgun (WGS) entry which is preliminary data.</text>
</comment>
<organism evidence="1 2">
    <name type="scientific">Dryococelus australis</name>
    <dbReference type="NCBI Taxonomy" id="614101"/>
    <lineage>
        <taxon>Eukaryota</taxon>
        <taxon>Metazoa</taxon>
        <taxon>Ecdysozoa</taxon>
        <taxon>Arthropoda</taxon>
        <taxon>Hexapoda</taxon>
        <taxon>Insecta</taxon>
        <taxon>Pterygota</taxon>
        <taxon>Neoptera</taxon>
        <taxon>Polyneoptera</taxon>
        <taxon>Phasmatodea</taxon>
        <taxon>Verophasmatodea</taxon>
        <taxon>Anareolatae</taxon>
        <taxon>Phasmatidae</taxon>
        <taxon>Eurycanthinae</taxon>
        <taxon>Dryococelus</taxon>
    </lineage>
</organism>
<proteinExistence type="predicted"/>
<sequence length="100" mass="10852">MIIARGKNPGVGQAGINTLATDSISEEYIESDVLKTAGVFTEVENNCEIKYSDCLPDTQPPPFDEPEISEECNEDGLRYLAGWVCADVGVCSHKTKVVKT</sequence>